<dbReference type="Gramene" id="TraesROB_scaffold_039304_01G000100.1">
    <property type="protein sequence ID" value="TraesROB_scaffold_039304_01G000100.1"/>
    <property type="gene ID" value="TraesROB_scaffold_039304_01G000100"/>
</dbReference>
<dbReference type="OMA" id="RTRILMK"/>
<dbReference type="Pfam" id="PF06017">
    <property type="entry name" value="Myosin_TH1"/>
    <property type="match status" value="1"/>
</dbReference>
<feature type="compositionally biased region" description="Basic and acidic residues" evidence="1">
    <location>
        <begin position="1"/>
        <end position="18"/>
    </location>
</feature>
<dbReference type="GO" id="GO:0016459">
    <property type="term" value="C:myosin complex"/>
    <property type="evidence" value="ECO:0007669"/>
    <property type="project" value="InterPro"/>
</dbReference>
<dbReference type="InterPro" id="IPR011993">
    <property type="entry name" value="PH-like_dom_sf"/>
</dbReference>
<dbReference type="Gramene" id="TraesRN3A0100596500.1">
    <property type="protein sequence ID" value="TraesRN3A0100596500.1"/>
    <property type="gene ID" value="TraesRN3A0100596500"/>
</dbReference>
<feature type="domain" description="TH1" evidence="2">
    <location>
        <begin position="47"/>
        <end position="217"/>
    </location>
</feature>
<dbReference type="GO" id="GO:0003774">
    <property type="term" value="F:cytoskeletal motor activity"/>
    <property type="evidence" value="ECO:0007669"/>
    <property type="project" value="InterPro"/>
</dbReference>
<name>A0A3B6EK70_WHEAT</name>
<dbReference type="Gramene" id="TraesJUL3A03G01428180.1">
    <property type="protein sequence ID" value="TraesJUL3A03G01428180.1"/>
    <property type="gene ID" value="TraesJUL3A03G01428180"/>
</dbReference>
<gene>
    <name evidence="3" type="primary">LOC123061518</name>
</gene>
<organism evidence="3">
    <name type="scientific">Triticum aestivum</name>
    <name type="common">Wheat</name>
    <dbReference type="NCBI Taxonomy" id="4565"/>
    <lineage>
        <taxon>Eukaryota</taxon>
        <taxon>Viridiplantae</taxon>
        <taxon>Streptophyta</taxon>
        <taxon>Embryophyta</taxon>
        <taxon>Tracheophyta</taxon>
        <taxon>Spermatophyta</taxon>
        <taxon>Magnoliopsida</taxon>
        <taxon>Liliopsida</taxon>
        <taxon>Poales</taxon>
        <taxon>Poaceae</taxon>
        <taxon>BOP clade</taxon>
        <taxon>Pooideae</taxon>
        <taxon>Triticodae</taxon>
        <taxon>Triticeae</taxon>
        <taxon>Triticinae</taxon>
        <taxon>Triticum</taxon>
    </lineage>
</organism>
<proteinExistence type="predicted"/>
<evidence type="ECO:0000256" key="1">
    <source>
        <dbReference type="SAM" id="MobiDB-lite"/>
    </source>
</evidence>
<dbReference type="Gramene" id="TraesCAD_scaffold_035579_01G000100.1">
    <property type="protein sequence ID" value="TraesCAD_scaffold_035579_01G000100.1"/>
    <property type="gene ID" value="TraesCAD_scaffold_035579_01G000100"/>
</dbReference>
<protein>
    <recommendedName>
        <fullName evidence="2">TH1 domain-containing protein</fullName>
    </recommendedName>
</protein>
<dbReference type="OrthoDB" id="6108017at2759"/>
<reference evidence="3" key="1">
    <citation type="submission" date="2018-08" db="EMBL/GenBank/DDBJ databases">
        <authorList>
            <person name="Rossello M."/>
        </authorList>
    </citation>
    <scope>NUCLEOTIDE SEQUENCE [LARGE SCALE GENOMIC DNA]</scope>
    <source>
        <strain evidence="3">cv. Chinese Spring</strain>
    </source>
</reference>
<dbReference type="Gramene" id="TraesCS3A03G0583100.1">
    <property type="protein sequence ID" value="TraesCS3A03G0583100.1.CDS"/>
    <property type="gene ID" value="TraesCS3A03G0583100"/>
</dbReference>
<dbReference type="RefSeq" id="XP_044340579.1">
    <property type="nucleotide sequence ID" value="XM_044484644.1"/>
</dbReference>
<dbReference type="GeneID" id="123061518"/>
<dbReference type="Gramene" id="TraesLAC3A03G01359960.1">
    <property type="protein sequence ID" value="TraesLAC3A03G01359960.1"/>
    <property type="gene ID" value="TraesLAC3A03G01359960"/>
</dbReference>
<keyword evidence="4" id="KW-1185">Reference proteome</keyword>
<dbReference type="Gramene" id="TraesARI3A03G01436740.1">
    <property type="protein sequence ID" value="TraesARI3A03G01436740.1"/>
    <property type="gene ID" value="TraesARI3A03G01436740"/>
</dbReference>
<dbReference type="Gramene" id="TraesSYM3A03G01437960.1">
    <property type="protein sequence ID" value="TraesSYM3A03G01437960.1"/>
    <property type="gene ID" value="TraesSYM3A03G01437960"/>
</dbReference>
<feature type="region of interest" description="Disordered" evidence="1">
    <location>
        <begin position="1"/>
        <end position="23"/>
    </location>
</feature>
<reference evidence="3" key="2">
    <citation type="submission" date="2018-10" db="UniProtKB">
        <authorList>
            <consortium name="EnsemblPlants"/>
        </authorList>
    </citation>
    <scope>IDENTIFICATION</scope>
</reference>
<accession>A0A3B6EK70</accession>
<dbReference type="EnsemblPlants" id="TraesCS3A02G224500.1">
    <property type="protein sequence ID" value="TraesCS3A02G224500.1"/>
    <property type="gene ID" value="TraesCS3A02G224500"/>
</dbReference>
<dbReference type="PANTHER" id="PTHR34969:SF1">
    <property type="entry name" value="TH1 DOMAIN-CONTAINING PROTEIN"/>
    <property type="match status" value="1"/>
</dbReference>
<dbReference type="Gramene" id="TraesLDM3A03G01416630.1">
    <property type="protein sequence ID" value="TraesLDM3A03G01416630.1"/>
    <property type="gene ID" value="TraesLDM3A03G01416630"/>
</dbReference>
<dbReference type="Gramene" id="TraesNOR3A03G01436570.1">
    <property type="protein sequence ID" value="TraesNOR3A03G01436570.1"/>
    <property type="gene ID" value="TraesNOR3A03G01436570"/>
</dbReference>
<dbReference type="Proteomes" id="UP000019116">
    <property type="component" value="Chromosome 3A"/>
</dbReference>
<dbReference type="Gramene" id="TraesWEE_scaffold_033247_01G000100.1">
    <property type="protein sequence ID" value="TraesWEE_scaffold_033247_01G000100.1"/>
    <property type="gene ID" value="TraesWEE_scaffold_033247_01G000100"/>
</dbReference>
<dbReference type="InterPro" id="IPR010926">
    <property type="entry name" value="Myosin_TH1"/>
</dbReference>
<dbReference type="AlphaFoldDB" id="A0A3B6EK70"/>
<dbReference type="PROSITE" id="PS51757">
    <property type="entry name" value="TH1"/>
    <property type="match status" value="1"/>
</dbReference>
<dbReference type="Gene3D" id="2.30.29.30">
    <property type="entry name" value="Pleckstrin-homology domain (PH domain)/Phosphotyrosine-binding domain (PTB)"/>
    <property type="match status" value="1"/>
</dbReference>
<dbReference type="Gramene" id="TraesSTA3A03G01407440.1">
    <property type="protein sequence ID" value="TraesSTA3A03G01407440.1"/>
    <property type="gene ID" value="TraesSTA3A03G01407440"/>
</dbReference>
<dbReference type="PANTHER" id="PTHR34969">
    <property type="entry name" value="OS01G0621700 PROTEIN"/>
    <property type="match status" value="1"/>
</dbReference>
<dbReference type="SMR" id="A0A3B6EK70"/>
<dbReference type="Gramene" id="TraesCS3A02G224500.1">
    <property type="protein sequence ID" value="TraesCS3A02G224500.1"/>
    <property type="gene ID" value="TraesCS3A02G224500"/>
</dbReference>
<sequence length="217" mass="24249">MDRFRPLRRIQVEPERADPPPPPPAVAIGGAAEMVPAPAAGMLMGAKVRRRAAVYRDCMGDYIGVHNDPCLAKILAKQGDNKVLFADKVLKFTQSGKMKRRILVITDFALYLVDPDADILKRRIALAAVDKLCISKLSDNFFAIIVPTEYDYLMASTRKKEIVDVIVKAIQSTSEYEPEVASSNRFEYHAAAEVIKEVEFEEADGRIKTRITLEEKP</sequence>
<evidence type="ECO:0000313" key="4">
    <source>
        <dbReference type="Proteomes" id="UP000019116"/>
    </source>
</evidence>
<dbReference type="Gramene" id="TraesJAG3A03G01425090.1">
    <property type="protein sequence ID" value="TraesJAG3A03G01425090.1"/>
    <property type="gene ID" value="TraesJAG3A03G01425090"/>
</dbReference>
<evidence type="ECO:0000313" key="3">
    <source>
        <dbReference type="EnsemblPlants" id="TraesCS3A02G224500.1"/>
    </source>
</evidence>
<dbReference type="Gramene" id="TraesPARA_EIv1.0_0827070.1">
    <property type="protein sequence ID" value="TraesPARA_EIv1.0_0827070.1.CDS"/>
    <property type="gene ID" value="TraesPARA_EIv1.0_0827070"/>
</dbReference>
<evidence type="ECO:0000259" key="2">
    <source>
        <dbReference type="PROSITE" id="PS51757"/>
    </source>
</evidence>
<dbReference type="Gramene" id="TraesCLE_scaffold_116734_01G000100.1">
    <property type="protein sequence ID" value="TraesCLE_scaffold_116734_01G000100.1"/>
    <property type="gene ID" value="TraesCLE_scaffold_116734_01G000100"/>
</dbReference>
<dbReference type="Gramene" id="TraesMAC3A03G01413690.1">
    <property type="protein sequence ID" value="TraesMAC3A03G01413690.1"/>
    <property type="gene ID" value="TraesMAC3A03G01413690"/>
</dbReference>